<protein>
    <submittedName>
        <fullName evidence="1">Uncharacterized protein</fullName>
    </submittedName>
</protein>
<dbReference type="Proteomes" id="UP000584670">
    <property type="component" value="Unassembled WGS sequence"/>
</dbReference>
<comment type="caution">
    <text evidence="1">The sequence shown here is derived from an EMBL/GenBank/DDBJ whole genome shotgun (WGS) entry which is preliminary data.</text>
</comment>
<dbReference type="AlphaFoldDB" id="A0A7X1J659"/>
<organism evidence="1 2">
    <name type="scientific">Streptomyces cupreus</name>
    <dbReference type="NCBI Taxonomy" id="2759956"/>
    <lineage>
        <taxon>Bacteria</taxon>
        <taxon>Bacillati</taxon>
        <taxon>Actinomycetota</taxon>
        <taxon>Actinomycetes</taxon>
        <taxon>Kitasatosporales</taxon>
        <taxon>Streptomycetaceae</taxon>
        <taxon>Streptomyces</taxon>
    </lineage>
</organism>
<accession>A0A7X1J659</accession>
<evidence type="ECO:0000313" key="1">
    <source>
        <dbReference type="EMBL" id="MBC2904933.1"/>
    </source>
</evidence>
<proteinExistence type="predicted"/>
<name>A0A7X1J659_9ACTN</name>
<dbReference type="EMBL" id="JACMSF010000031">
    <property type="protein sequence ID" value="MBC2904933.1"/>
    <property type="molecule type" value="Genomic_DNA"/>
</dbReference>
<evidence type="ECO:0000313" key="2">
    <source>
        <dbReference type="Proteomes" id="UP000584670"/>
    </source>
</evidence>
<sequence length="80" mass="9169">MTRRRLATFDPAAWLGGREPTTRDGVLAAYAAWRRARRDWWRERAPYGTPPPSPWFEAQQLAEALAALAADKDRPTDMTR</sequence>
<reference evidence="1 2" key="1">
    <citation type="submission" date="2020-08" db="EMBL/GenBank/DDBJ databases">
        <title>Streptomyces sp. PSKA01 genome sequencing and assembly.</title>
        <authorList>
            <person name="Mandal S."/>
            <person name="Maiti P.K."/>
            <person name="Das P."/>
        </authorList>
    </citation>
    <scope>NUCLEOTIDE SEQUENCE [LARGE SCALE GENOMIC DNA]</scope>
    <source>
        <strain evidence="1 2">PSKA01</strain>
    </source>
</reference>
<gene>
    <name evidence="1" type="ORF">H4N64_25770</name>
</gene>
<dbReference type="RefSeq" id="WP_186284798.1">
    <property type="nucleotide sequence ID" value="NZ_JACMSF010000031.1"/>
</dbReference>
<keyword evidence="2" id="KW-1185">Reference proteome</keyword>